<proteinExistence type="predicted"/>
<keyword evidence="2" id="KW-1185">Reference proteome</keyword>
<protein>
    <submittedName>
        <fullName evidence="1">Uncharacterized protein</fullName>
    </submittedName>
</protein>
<name>A0A3N1UIS6_9BACT</name>
<reference evidence="1 2" key="1">
    <citation type="submission" date="2018-11" db="EMBL/GenBank/DDBJ databases">
        <title>Genomic Encyclopedia of Type Strains, Phase IV (KMG-IV): sequencing the most valuable type-strain genomes for metagenomic binning, comparative biology and taxonomic classification.</title>
        <authorList>
            <person name="Goeker M."/>
        </authorList>
    </citation>
    <scope>NUCLEOTIDE SEQUENCE [LARGE SCALE GENOMIC DNA]</scope>
    <source>
        <strain evidence="1 2">DSM 22027</strain>
    </source>
</reference>
<sequence>MQASCIGEALTRLGCQVSFLPFVSNLEAVRCGLRGLRPDLVFNLVETVRGTGRLIHLAPGLLDVEGLPYTGCPTEALFCTSHKVLAKWKRFSWPTTWPTKVLTWGRNPAIFSSLRKFQVRWWATPVTGPLWERPADSTFIGSWCIRPIRAAVSDEGFLKRPKGPSGMPEADGCRWKRRRAPSMNRPGGFTCVPATPTWPPFPTSMVLKITKSSMVKIFTEGMAMARCVRRGDVIKDVADRRRASS</sequence>
<accession>A0A3N1UIS6</accession>
<dbReference type="EMBL" id="RJVA01000013">
    <property type="protein sequence ID" value="ROQ91154.1"/>
    <property type="molecule type" value="Genomic_DNA"/>
</dbReference>
<gene>
    <name evidence="1" type="ORF">EDC27_2438</name>
</gene>
<dbReference type="Proteomes" id="UP000276223">
    <property type="component" value="Unassembled WGS sequence"/>
</dbReference>
<evidence type="ECO:0000313" key="2">
    <source>
        <dbReference type="Proteomes" id="UP000276223"/>
    </source>
</evidence>
<organism evidence="1 2">
    <name type="scientific">Desulfosoma caldarium</name>
    <dbReference type="NCBI Taxonomy" id="610254"/>
    <lineage>
        <taxon>Bacteria</taxon>
        <taxon>Pseudomonadati</taxon>
        <taxon>Thermodesulfobacteriota</taxon>
        <taxon>Syntrophobacteria</taxon>
        <taxon>Syntrophobacterales</taxon>
        <taxon>Syntrophobacteraceae</taxon>
        <taxon>Desulfosoma</taxon>
    </lineage>
</organism>
<comment type="caution">
    <text evidence="1">The sequence shown here is derived from an EMBL/GenBank/DDBJ whole genome shotgun (WGS) entry which is preliminary data.</text>
</comment>
<dbReference type="AlphaFoldDB" id="A0A3N1UIS6"/>
<evidence type="ECO:0000313" key="1">
    <source>
        <dbReference type="EMBL" id="ROQ91154.1"/>
    </source>
</evidence>